<comment type="caution">
    <text evidence="2">The sequence shown here is derived from an EMBL/GenBank/DDBJ whole genome shotgun (WGS) entry which is preliminary data.</text>
</comment>
<accession>W9VC28</accession>
<name>W9VC28_9GAMM</name>
<dbReference type="EMBL" id="AONC01000063">
    <property type="protein sequence ID" value="EXJ13592.1"/>
    <property type="molecule type" value="Genomic_DNA"/>
</dbReference>
<dbReference type="OrthoDB" id="7032309at2"/>
<evidence type="ECO:0000313" key="3">
    <source>
        <dbReference type="Proteomes" id="UP000019460"/>
    </source>
</evidence>
<reference evidence="2 3" key="1">
    <citation type="submission" date="2012-11" db="EMBL/GenBank/DDBJ databases">
        <title>Genome assembly of Thiorhodococcus sp. AK35.</title>
        <authorList>
            <person name="Nupur N."/>
            <person name="Khatri I."/>
            <person name="Subramanian S."/>
            <person name="Pinnaka A."/>
        </authorList>
    </citation>
    <scope>NUCLEOTIDE SEQUENCE [LARGE SCALE GENOMIC DNA]</scope>
    <source>
        <strain evidence="2 3">AK35</strain>
    </source>
</reference>
<protein>
    <recommendedName>
        <fullName evidence="4">TolA protein</fullName>
    </recommendedName>
</protein>
<organism evidence="2 3">
    <name type="scientific">Imhoffiella purpurea</name>
    <dbReference type="NCBI Taxonomy" id="1249627"/>
    <lineage>
        <taxon>Bacteria</taxon>
        <taxon>Pseudomonadati</taxon>
        <taxon>Pseudomonadota</taxon>
        <taxon>Gammaproteobacteria</taxon>
        <taxon>Chromatiales</taxon>
        <taxon>Chromatiaceae</taxon>
        <taxon>Imhoffiella</taxon>
    </lineage>
</organism>
<dbReference type="STRING" id="1249627.D779_3595"/>
<dbReference type="eggNOG" id="ENOG50327XW">
    <property type="taxonomic scope" value="Bacteria"/>
</dbReference>
<dbReference type="PATRIC" id="fig|1249627.3.peg.3672"/>
<dbReference type="Proteomes" id="UP000019460">
    <property type="component" value="Unassembled WGS sequence"/>
</dbReference>
<keyword evidence="3" id="KW-1185">Reference proteome</keyword>
<dbReference type="AlphaFoldDB" id="W9VC28"/>
<proteinExistence type="predicted"/>
<evidence type="ECO:0000256" key="1">
    <source>
        <dbReference type="SAM" id="MobiDB-lite"/>
    </source>
</evidence>
<feature type="region of interest" description="Disordered" evidence="1">
    <location>
        <begin position="266"/>
        <end position="324"/>
    </location>
</feature>
<dbReference type="RefSeq" id="WP_043756751.1">
    <property type="nucleotide sequence ID" value="NZ_AONC01000063.1"/>
</dbReference>
<sequence>MTDTATGTDLVPLDLTRMQLDPLVLFTPNGLDDLLGRIESEARAIVPDLRTVKGRKAIASTAARVAKSKVYLDDLGKTYNAELKAKTKAVDAERRRMREHLDALRDEIRQPLTDWETAEAERVEGIRQRIENLGAPLPKGSEAIAARIADLEATPIDESWHEFTAEAARAKDAALMQARAARVLAQAAETAERERLEAEARAEQERREAEARERQEREKRIAREAAERARLEAEAHAKAEQERAERERLAAEQAWIEAERRAEEAEQRRQREAAEAEQRRQEAEARAREEAALAERERIAAERRAEEEAERRQQEEAARLAANREHRAAINREVLTALMSHAELSEESARQVVTATARGEIPHLSIHY</sequence>
<evidence type="ECO:0000313" key="2">
    <source>
        <dbReference type="EMBL" id="EXJ13592.1"/>
    </source>
</evidence>
<feature type="region of interest" description="Disordered" evidence="1">
    <location>
        <begin position="195"/>
        <end position="219"/>
    </location>
</feature>
<gene>
    <name evidence="2" type="ORF">D779_3595</name>
</gene>
<evidence type="ECO:0008006" key="4">
    <source>
        <dbReference type="Google" id="ProtNLM"/>
    </source>
</evidence>